<comment type="caution">
    <text evidence="1">The sequence shown here is derived from an EMBL/GenBank/DDBJ whole genome shotgun (WGS) entry which is preliminary data.</text>
</comment>
<reference evidence="1 2" key="1">
    <citation type="journal article" date="2023" name="Plants (Basel)">
        <title>Bridging the Gap: Combining Genomics and Transcriptomics Approaches to Understand Stylosanthes scabra, an Orphan Legume from the Brazilian Caatinga.</title>
        <authorList>
            <person name="Ferreira-Neto J.R.C."/>
            <person name="da Silva M.D."/>
            <person name="Binneck E."/>
            <person name="de Melo N.F."/>
            <person name="da Silva R.H."/>
            <person name="de Melo A.L.T.M."/>
            <person name="Pandolfi V."/>
            <person name="Bustamante F.O."/>
            <person name="Brasileiro-Vidal A.C."/>
            <person name="Benko-Iseppon A.M."/>
        </authorList>
    </citation>
    <scope>NUCLEOTIDE SEQUENCE [LARGE SCALE GENOMIC DNA]</scope>
    <source>
        <tissue evidence="1">Leaves</tissue>
    </source>
</reference>
<dbReference type="Proteomes" id="UP001341840">
    <property type="component" value="Unassembled WGS sequence"/>
</dbReference>
<keyword evidence="2" id="KW-1185">Reference proteome</keyword>
<organism evidence="1 2">
    <name type="scientific">Stylosanthes scabra</name>
    <dbReference type="NCBI Taxonomy" id="79078"/>
    <lineage>
        <taxon>Eukaryota</taxon>
        <taxon>Viridiplantae</taxon>
        <taxon>Streptophyta</taxon>
        <taxon>Embryophyta</taxon>
        <taxon>Tracheophyta</taxon>
        <taxon>Spermatophyta</taxon>
        <taxon>Magnoliopsida</taxon>
        <taxon>eudicotyledons</taxon>
        <taxon>Gunneridae</taxon>
        <taxon>Pentapetalae</taxon>
        <taxon>rosids</taxon>
        <taxon>fabids</taxon>
        <taxon>Fabales</taxon>
        <taxon>Fabaceae</taxon>
        <taxon>Papilionoideae</taxon>
        <taxon>50 kb inversion clade</taxon>
        <taxon>dalbergioids sensu lato</taxon>
        <taxon>Dalbergieae</taxon>
        <taxon>Pterocarpus clade</taxon>
        <taxon>Stylosanthes</taxon>
    </lineage>
</organism>
<name>A0ABU6VZY4_9FABA</name>
<feature type="non-terminal residue" evidence="1">
    <location>
        <position position="94"/>
    </location>
</feature>
<evidence type="ECO:0000313" key="2">
    <source>
        <dbReference type="Proteomes" id="UP001341840"/>
    </source>
</evidence>
<evidence type="ECO:0000313" key="1">
    <source>
        <dbReference type="EMBL" id="MED6179221.1"/>
    </source>
</evidence>
<proteinExistence type="predicted"/>
<sequence>MGAIHRHERLAMLDSMDALRETPKYPFKLGKLRVRQSTVIQWPHLNIYHGPFAKMLQRRQQPRQLGVGLLPVPVQPGNRLLLRNPNLPVRGQEM</sequence>
<gene>
    <name evidence="1" type="ORF">PIB30_115124</name>
</gene>
<dbReference type="EMBL" id="JASCZI010162876">
    <property type="protein sequence ID" value="MED6179221.1"/>
    <property type="molecule type" value="Genomic_DNA"/>
</dbReference>
<protein>
    <submittedName>
        <fullName evidence="1">Uncharacterized protein</fullName>
    </submittedName>
</protein>
<accession>A0ABU6VZY4</accession>